<name>A0ABU3Q2B2_9SPHN</name>
<dbReference type="Proteomes" id="UP001259572">
    <property type="component" value="Unassembled WGS sequence"/>
</dbReference>
<sequence>MPTPIHASLPDSDAVRADAILAELLSFLEDRHYRFVTPTPATHRRVLERPGKDLARDLRDALGWSRPFEKDLLPQRLLELLMEYGWCGSWKGALKFGIRVSTISDRLFVHSAFPTDDPNSVFLGPDSYRFADFVRRELIQHPGGSRLVDIGAGAGVGAITAAPLLPGARLALTDINPLALRFARVNAFHAGIEVETFEGSCLEGISGPIDLAIANPPFIVDDGKRAYRDGGSMHGAELSLMWAKAAMARLEPGGRMLLYTGSAIVNGRDALEDGLKAEAGRIGAKLRYREIDPDIFGEELDRPAYATVDRIAAVGAVIRC</sequence>
<comment type="caution">
    <text evidence="5">The sequence shown here is derived from an EMBL/GenBank/DDBJ whole genome shotgun (WGS) entry which is preliminary data.</text>
</comment>
<proteinExistence type="predicted"/>
<dbReference type="InterPro" id="IPR046977">
    <property type="entry name" value="RsmC/RlmG"/>
</dbReference>
<dbReference type="Pfam" id="PF05175">
    <property type="entry name" value="MTS"/>
    <property type="match status" value="1"/>
</dbReference>
<protein>
    <submittedName>
        <fullName evidence="5">Methyltransferase</fullName>
    </submittedName>
</protein>
<dbReference type="RefSeq" id="WP_315722680.1">
    <property type="nucleotide sequence ID" value="NZ_JAVUPU010000001.1"/>
</dbReference>
<keyword evidence="2" id="KW-0808">Transferase</keyword>
<dbReference type="Gene3D" id="3.40.50.150">
    <property type="entry name" value="Vaccinia Virus protein VP39"/>
    <property type="match status" value="1"/>
</dbReference>
<accession>A0ABU3Q2B2</accession>
<dbReference type="EMBL" id="JAVUPU010000001">
    <property type="protein sequence ID" value="MDT9597447.1"/>
    <property type="molecule type" value="Genomic_DNA"/>
</dbReference>
<evidence type="ECO:0000313" key="6">
    <source>
        <dbReference type="Proteomes" id="UP001259572"/>
    </source>
</evidence>
<dbReference type="PANTHER" id="PTHR47816:SF4">
    <property type="entry name" value="RIBOSOMAL RNA SMALL SUBUNIT METHYLTRANSFERASE C"/>
    <property type="match status" value="1"/>
</dbReference>
<evidence type="ECO:0000256" key="3">
    <source>
        <dbReference type="ARBA" id="ARBA00022691"/>
    </source>
</evidence>
<dbReference type="SUPFAM" id="SSF53335">
    <property type="entry name" value="S-adenosyl-L-methionine-dependent methyltransferases"/>
    <property type="match status" value="1"/>
</dbReference>
<dbReference type="InterPro" id="IPR029063">
    <property type="entry name" value="SAM-dependent_MTases_sf"/>
</dbReference>
<keyword evidence="1 5" id="KW-0489">Methyltransferase</keyword>
<gene>
    <name evidence="5" type="ORF">RQX22_00585</name>
</gene>
<evidence type="ECO:0000313" key="5">
    <source>
        <dbReference type="EMBL" id="MDT9597447.1"/>
    </source>
</evidence>
<dbReference type="InterPro" id="IPR007848">
    <property type="entry name" value="Small_mtfrase_dom"/>
</dbReference>
<keyword evidence="3" id="KW-0949">S-adenosyl-L-methionine</keyword>
<dbReference type="GO" id="GO:0032259">
    <property type="term" value="P:methylation"/>
    <property type="evidence" value="ECO:0007669"/>
    <property type="project" value="UniProtKB-KW"/>
</dbReference>
<keyword evidence="6" id="KW-1185">Reference proteome</keyword>
<dbReference type="CDD" id="cd02440">
    <property type="entry name" value="AdoMet_MTases"/>
    <property type="match status" value="1"/>
</dbReference>
<evidence type="ECO:0000256" key="2">
    <source>
        <dbReference type="ARBA" id="ARBA00022679"/>
    </source>
</evidence>
<evidence type="ECO:0000259" key="4">
    <source>
        <dbReference type="Pfam" id="PF05175"/>
    </source>
</evidence>
<feature type="domain" description="Methyltransferase small" evidence="4">
    <location>
        <begin position="144"/>
        <end position="223"/>
    </location>
</feature>
<dbReference type="GO" id="GO:0008168">
    <property type="term" value="F:methyltransferase activity"/>
    <property type="evidence" value="ECO:0007669"/>
    <property type="project" value="UniProtKB-KW"/>
</dbReference>
<reference evidence="5 6" key="1">
    <citation type="submission" date="2023-05" db="EMBL/GenBank/DDBJ databases">
        <authorList>
            <person name="Guo Y."/>
        </authorList>
    </citation>
    <scope>NUCLEOTIDE SEQUENCE [LARGE SCALE GENOMIC DNA]</scope>
    <source>
        <strain evidence="5 6">GR2756</strain>
    </source>
</reference>
<evidence type="ECO:0000256" key="1">
    <source>
        <dbReference type="ARBA" id="ARBA00022603"/>
    </source>
</evidence>
<dbReference type="PANTHER" id="PTHR47816">
    <property type="entry name" value="RIBOSOMAL RNA SMALL SUBUNIT METHYLTRANSFERASE C"/>
    <property type="match status" value="1"/>
</dbReference>
<organism evidence="5 6">
    <name type="scientific">Sphingosinicella rhizophila</name>
    <dbReference type="NCBI Taxonomy" id="3050082"/>
    <lineage>
        <taxon>Bacteria</taxon>
        <taxon>Pseudomonadati</taxon>
        <taxon>Pseudomonadota</taxon>
        <taxon>Alphaproteobacteria</taxon>
        <taxon>Sphingomonadales</taxon>
        <taxon>Sphingosinicellaceae</taxon>
        <taxon>Sphingosinicella</taxon>
    </lineage>
</organism>